<dbReference type="PIRSF" id="PIRSF030820">
    <property type="entry name" value="UCP030820"/>
    <property type="match status" value="1"/>
</dbReference>
<comment type="caution">
    <text evidence="1">The sequence shown here is derived from an EMBL/GenBank/DDBJ whole genome shotgun (WGS) entry which is preliminary data.</text>
</comment>
<dbReference type="Proteomes" id="UP000550508">
    <property type="component" value="Unassembled WGS sequence"/>
</dbReference>
<dbReference type="EMBL" id="JABUMX010000003">
    <property type="protein sequence ID" value="NTS32852.1"/>
    <property type="molecule type" value="Genomic_DNA"/>
</dbReference>
<sequence>MSDISEKPAGELWGREGFREDLYITATSLDEAGDAPAVILPLAVWLGLEDDVRFATNRRIGVSVAPGENIEPLLGLLDRIPLIALEFPAFNDGRSYSKAEMLKNQRHFKGELRAVGDVLIDQVAYMLRTGFDTLKVSHAVTLERLADHNLHDVPVYYQPGRGSHTAPGTYSWRRVPVA</sequence>
<reference evidence="1 2" key="1">
    <citation type="submission" date="2020-05" db="EMBL/GenBank/DDBJ databases">
        <authorList>
            <person name="Kim M.K."/>
        </authorList>
    </citation>
    <scope>NUCLEOTIDE SEQUENCE [LARGE SCALE GENOMIC DNA]</scope>
    <source>
        <strain evidence="1 2">BT25</strain>
    </source>
</reference>
<evidence type="ECO:0000313" key="2">
    <source>
        <dbReference type="Proteomes" id="UP000550508"/>
    </source>
</evidence>
<dbReference type="AlphaFoldDB" id="A0A849VSA7"/>
<name>A0A849VSA7_9HYPH</name>
<keyword evidence="2" id="KW-1185">Reference proteome</keyword>
<protein>
    <submittedName>
        <fullName evidence="1">DUF934 domain-containing protein</fullName>
    </submittedName>
</protein>
<proteinExistence type="predicted"/>
<evidence type="ECO:0000313" key="1">
    <source>
        <dbReference type="EMBL" id="NTS32852.1"/>
    </source>
</evidence>
<dbReference type="InterPro" id="IPR008318">
    <property type="entry name" value="UCP030820"/>
</dbReference>
<gene>
    <name evidence="1" type="ORF">HQ945_16460</name>
</gene>
<organism evidence="1 2">
    <name type="scientific">Phyllobacterium pellucidum</name>
    <dbReference type="NCBI Taxonomy" id="2740464"/>
    <lineage>
        <taxon>Bacteria</taxon>
        <taxon>Pseudomonadati</taxon>
        <taxon>Pseudomonadota</taxon>
        <taxon>Alphaproteobacteria</taxon>
        <taxon>Hyphomicrobiales</taxon>
        <taxon>Phyllobacteriaceae</taxon>
        <taxon>Phyllobacterium</taxon>
    </lineage>
</organism>
<dbReference type="Pfam" id="PF06073">
    <property type="entry name" value="DUF934"/>
    <property type="match status" value="1"/>
</dbReference>
<accession>A0A849VSA7</accession>